<accession>A0A059B8V2</accession>
<dbReference type="OMA" id="IMWIPED"/>
<dbReference type="STRING" id="71139.A0A059B8V2"/>
<dbReference type="Gramene" id="KCW62667">
    <property type="protein sequence ID" value="KCW62667"/>
    <property type="gene ID" value="EUGRSUZ_G00214"/>
</dbReference>
<dbReference type="InterPro" id="IPR001810">
    <property type="entry name" value="F-box_dom"/>
</dbReference>
<dbReference type="NCBIfam" id="TIGR01640">
    <property type="entry name" value="F_box_assoc_1"/>
    <property type="match status" value="1"/>
</dbReference>
<dbReference type="EMBL" id="KK198759">
    <property type="protein sequence ID" value="KCW62667.1"/>
    <property type="molecule type" value="Genomic_DNA"/>
</dbReference>
<proteinExistence type="predicted"/>
<protein>
    <recommendedName>
        <fullName evidence="1">F-box domain-containing protein</fullName>
    </recommendedName>
</protein>
<reference evidence="2" key="1">
    <citation type="submission" date="2013-07" db="EMBL/GenBank/DDBJ databases">
        <title>The genome of Eucalyptus grandis.</title>
        <authorList>
            <person name="Schmutz J."/>
            <person name="Hayes R."/>
            <person name="Myburg A."/>
            <person name="Tuskan G."/>
            <person name="Grattapaglia D."/>
            <person name="Rokhsar D.S."/>
        </authorList>
    </citation>
    <scope>NUCLEOTIDE SEQUENCE</scope>
    <source>
        <tissue evidence="2">Leaf extractions</tissue>
    </source>
</reference>
<dbReference type="InParanoid" id="A0A059B8V2"/>
<organism evidence="2">
    <name type="scientific">Eucalyptus grandis</name>
    <name type="common">Flooded gum</name>
    <dbReference type="NCBI Taxonomy" id="71139"/>
    <lineage>
        <taxon>Eukaryota</taxon>
        <taxon>Viridiplantae</taxon>
        <taxon>Streptophyta</taxon>
        <taxon>Embryophyta</taxon>
        <taxon>Tracheophyta</taxon>
        <taxon>Spermatophyta</taxon>
        <taxon>Magnoliopsida</taxon>
        <taxon>eudicotyledons</taxon>
        <taxon>Gunneridae</taxon>
        <taxon>Pentapetalae</taxon>
        <taxon>rosids</taxon>
        <taxon>malvids</taxon>
        <taxon>Myrtales</taxon>
        <taxon>Myrtaceae</taxon>
        <taxon>Myrtoideae</taxon>
        <taxon>Eucalypteae</taxon>
        <taxon>Eucalyptus</taxon>
    </lineage>
</organism>
<dbReference type="SUPFAM" id="SSF81383">
    <property type="entry name" value="F-box domain"/>
    <property type="match status" value="1"/>
</dbReference>
<dbReference type="AlphaFoldDB" id="A0A059B8V2"/>
<dbReference type="Pfam" id="PF00646">
    <property type="entry name" value="F-box"/>
    <property type="match status" value="1"/>
</dbReference>
<dbReference type="InterPro" id="IPR017451">
    <property type="entry name" value="F-box-assoc_interact_dom"/>
</dbReference>
<evidence type="ECO:0000259" key="1">
    <source>
        <dbReference type="PROSITE" id="PS50181"/>
    </source>
</evidence>
<dbReference type="FunCoup" id="A0A059B8V2">
    <property type="interactions" value="1006"/>
</dbReference>
<sequence length="379" mass="43437">MIVPEHLLIEILKRLPVKSLCQFTCVSTRWRFLISDPYFIDLHLTHSATRPKLLVGFHDPDDERGGVFSVDQLEPHNGRAQIATLPFSFHGWTGPFVLQSQQGLVSLEVGGHIQITNPLTGMYATFGLPRITERYASFSCYQQMHSFGFDPVERKHKVLSTRVIIMGGLDGRLIMESWVLTLGTEKWRQVEGCAAHEKKGREVCFDGVVYYMAWSCLHGVHGDDYLVAFDVRTESFRMITIAAEAHKDIHRALLIKFEEHVAMVDRNKALSCEEIIMWIPEDFDQEIWKKRVFSLPSYWKEIAPDRRVFPVGTVRSGELLFAPRTLSKPVCMFYYNLKTNSLRRSEICGLDDVSPEFCALTFLNHVESLLSPRGLPCRK</sequence>
<dbReference type="PANTHER" id="PTHR31111:SF138">
    <property type="entry name" value="F-BOX ASSOCIATED DOMAIN-CONTAINING PROTEIN"/>
    <property type="match status" value="1"/>
</dbReference>
<dbReference type="PROSITE" id="PS50181">
    <property type="entry name" value="FBOX"/>
    <property type="match status" value="1"/>
</dbReference>
<dbReference type="Pfam" id="PF08268">
    <property type="entry name" value="FBA_3"/>
    <property type="match status" value="1"/>
</dbReference>
<dbReference type="Gene3D" id="1.20.1280.50">
    <property type="match status" value="1"/>
</dbReference>
<gene>
    <name evidence="2" type="ORF">EUGRSUZ_G00214</name>
</gene>
<name>A0A059B8V2_EUCGR</name>
<dbReference type="CDD" id="cd22157">
    <property type="entry name" value="F-box_AtFBW1-like"/>
    <property type="match status" value="1"/>
</dbReference>
<dbReference type="InterPro" id="IPR036047">
    <property type="entry name" value="F-box-like_dom_sf"/>
</dbReference>
<dbReference type="PANTHER" id="PTHR31111">
    <property type="entry name" value="BNAA05G37150D PROTEIN-RELATED"/>
    <property type="match status" value="1"/>
</dbReference>
<evidence type="ECO:0000313" key="2">
    <source>
        <dbReference type="EMBL" id="KCW62667.1"/>
    </source>
</evidence>
<feature type="domain" description="F-box" evidence="1">
    <location>
        <begin position="1"/>
        <end position="42"/>
    </location>
</feature>
<dbReference type="InterPro" id="IPR013187">
    <property type="entry name" value="F-box-assoc_dom_typ3"/>
</dbReference>
<dbReference type="SMART" id="SM00256">
    <property type="entry name" value="FBOX"/>
    <property type="match status" value="1"/>
</dbReference>